<evidence type="ECO:0000259" key="1">
    <source>
        <dbReference type="PROSITE" id="PS50943"/>
    </source>
</evidence>
<dbReference type="CDD" id="cd00093">
    <property type="entry name" value="HTH_XRE"/>
    <property type="match status" value="1"/>
</dbReference>
<dbReference type="GO" id="GO:0003677">
    <property type="term" value="F:DNA binding"/>
    <property type="evidence" value="ECO:0007669"/>
    <property type="project" value="InterPro"/>
</dbReference>
<dbReference type="EMBL" id="SRIO01000019">
    <property type="protein sequence ID" value="TFZ81597.1"/>
    <property type="molecule type" value="Genomic_DNA"/>
</dbReference>
<proteinExistence type="predicted"/>
<dbReference type="PROSITE" id="PS50943">
    <property type="entry name" value="HTH_CROC1"/>
    <property type="match status" value="1"/>
</dbReference>
<dbReference type="InterPro" id="IPR010982">
    <property type="entry name" value="Lambda_DNA-bd_dom_sf"/>
</dbReference>
<dbReference type="AlphaFoldDB" id="A0A4Z0F7T0"/>
<protein>
    <submittedName>
        <fullName evidence="2">XRE family transcriptional regulator</fullName>
    </submittedName>
</protein>
<dbReference type="RefSeq" id="WP_135282641.1">
    <property type="nucleotide sequence ID" value="NZ_SRIO01000019.1"/>
</dbReference>
<keyword evidence="3" id="KW-1185">Reference proteome</keyword>
<dbReference type="InterPro" id="IPR001387">
    <property type="entry name" value="Cro/C1-type_HTH"/>
</dbReference>
<dbReference type="OrthoDB" id="118142at2"/>
<organism evidence="2 3">
    <name type="scientific">Candidatus Macondimonas diazotrophica</name>
    <dbReference type="NCBI Taxonomy" id="2305248"/>
    <lineage>
        <taxon>Bacteria</taxon>
        <taxon>Pseudomonadati</taxon>
        <taxon>Pseudomonadota</taxon>
        <taxon>Gammaproteobacteria</taxon>
        <taxon>Chromatiales</taxon>
        <taxon>Ectothiorhodospiraceae</taxon>
        <taxon>Candidatus Macondimonas</taxon>
    </lineage>
</organism>
<dbReference type="SUPFAM" id="SSF47413">
    <property type="entry name" value="lambda repressor-like DNA-binding domains"/>
    <property type="match status" value="1"/>
</dbReference>
<dbReference type="Pfam" id="PF01381">
    <property type="entry name" value="HTH_3"/>
    <property type="match status" value="1"/>
</dbReference>
<dbReference type="Proteomes" id="UP000297890">
    <property type="component" value="Unassembled WGS sequence"/>
</dbReference>
<feature type="domain" description="HTH cro/C1-type" evidence="1">
    <location>
        <begin position="7"/>
        <end position="37"/>
    </location>
</feature>
<evidence type="ECO:0000313" key="3">
    <source>
        <dbReference type="Proteomes" id="UP000297890"/>
    </source>
</evidence>
<accession>A0A4Z0F7T0</accession>
<name>A0A4Z0F7T0_9GAMM</name>
<reference evidence="2 3" key="1">
    <citation type="journal article" date="2019" name="ISME J.">
        <title>Candidatus Macondimonas diazotrophica, a novel gammaproteobacterial genus dominating crude-oil-contaminated coastal sediments.</title>
        <authorList>
            <person name="Karthikeyan S."/>
            <person name="Konstantinidis K."/>
        </authorList>
    </citation>
    <scope>NUCLEOTIDE SEQUENCE [LARGE SCALE GENOMIC DNA]</scope>
    <source>
        <strain evidence="2 3">KTK01</strain>
    </source>
</reference>
<gene>
    <name evidence="2" type="ORF">E4680_11895</name>
</gene>
<sequence length="194" mass="21298">MQTGAMLTLYRNSGGLTQEQAATDLGCTQANLSKWEKQGIPARQRSRVLSKIMPVLEDENERSVISSVNATVKHISYLGTDFRIRAISASSARYHGVPARDLLGKSMIKLNQIPELEPFVEELWDRKIFGGGILQAFADGLPVDPDRSGVPSGKMVCRVIPVGIAVEGSRGILCSFTPSFLKPHRVTMEFQEPL</sequence>
<evidence type="ECO:0000313" key="2">
    <source>
        <dbReference type="EMBL" id="TFZ81597.1"/>
    </source>
</evidence>
<comment type="caution">
    <text evidence="2">The sequence shown here is derived from an EMBL/GenBank/DDBJ whole genome shotgun (WGS) entry which is preliminary data.</text>
</comment>
<dbReference type="Gene3D" id="1.10.260.40">
    <property type="entry name" value="lambda repressor-like DNA-binding domains"/>
    <property type="match status" value="1"/>
</dbReference>